<organism evidence="2 3">
    <name type="scientific">Schumannella luteola</name>
    <dbReference type="NCBI Taxonomy" id="472059"/>
    <lineage>
        <taxon>Bacteria</taxon>
        <taxon>Bacillati</taxon>
        <taxon>Actinomycetota</taxon>
        <taxon>Actinomycetes</taxon>
        <taxon>Micrococcales</taxon>
        <taxon>Microbacteriaceae</taxon>
        <taxon>Schumannella</taxon>
    </lineage>
</organism>
<evidence type="ECO:0000313" key="3">
    <source>
        <dbReference type="Proteomes" id="UP000553888"/>
    </source>
</evidence>
<comment type="caution">
    <text evidence="2">The sequence shown here is derived from an EMBL/GenBank/DDBJ whole genome shotgun (WGS) entry which is preliminary data.</text>
</comment>
<keyword evidence="1" id="KW-0472">Membrane</keyword>
<dbReference type="AlphaFoldDB" id="A0A852YBQ8"/>
<dbReference type="RefSeq" id="WP_179567356.1">
    <property type="nucleotide sequence ID" value="NZ_JACBZY010000001.1"/>
</dbReference>
<evidence type="ECO:0000256" key="1">
    <source>
        <dbReference type="SAM" id="Phobius"/>
    </source>
</evidence>
<gene>
    <name evidence="2" type="ORF">BJ979_001898</name>
</gene>
<dbReference type="EMBL" id="JACBZY010000001">
    <property type="protein sequence ID" value="NYG99272.1"/>
    <property type="molecule type" value="Genomic_DNA"/>
</dbReference>
<keyword evidence="1" id="KW-1133">Transmembrane helix</keyword>
<keyword evidence="3" id="KW-1185">Reference proteome</keyword>
<dbReference type="SUPFAM" id="SSF50956">
    <property type="entry name" value="Thermostable phytase (3-phytase)"/>
    <property type="match status" value="1"/>
</dbReference>
<reference evidence="2 3" key="1">
    <citation type="submission" date="2020-07" db="EMBL/GenBank/DDBJ databases">
        <title>Sequencing the genomes of 1000 actinobacteria strains.</title>
        <authorList>
            <person name="Klenk H.-P."/>
        </authorList>
    </citation>
    <scope>NUCLEOTIDE SEQUENCE [LARGE SCALE GENOMIC DNA]</scope>
    <source>
        <strain evidence="2 3">DSM 23141</strain>
    </source>
</reference>
<sequence length="490" mass="51152">MSAEHPASGHPPDGAIPAPAARDAEEYHLDLGPERRPLGWRGTLAIALAALLVLVAGLALGNAIRPPGIVRADYDGAALIEQQGARVVLHLDRAVDRLAKKDVTVSPAARFSIQRSGAAVTLTFPDRLRYGTEYRVSLRVPDGNGGAAATVEQRLRTAWPNISTLLRDAPDPDVDQILSRSVDGGATKVAFSAPRIAQYAVLPSQLAVTTLDESGDTTLQLVTLPEGSSDTITTAQHASVDLLKSSGPSGLLGYTLTTPPGVEPALDHVLEFYDPTSSSGIGTAVVGLDGEPLSVLDYVWVPGTTSLVAQATDQSLLLIDPTTTAKPVPLGAHGELRGFLPNTATLVVADPDGGSTIDLTTGETTPLAVPADGQPAGDYRGEVTVLDRAGRYVEVVSSPDFTRGATDYRVVLAGPDGGKVLYRPADDGSRIRQACLSPNAQYLAVEIVSPEGRSDDYPQRPAFTAISTNIVDVSSGAVARGLPGFDPSWC</sequence>
<evidence type="ECO:0008006" key="4">
    <source>
        <dbReference type="Google" id="ProtNLM"/>
    </source>
</evidence>
<proteinExistence type="predicted"/>
<accession>A0A852YBQ8</accession>
<dbReference type="Proteomes" id="UP000553888">
    <property type="component" value="Unassembled WGS sequence"/>
</dbReference>
<feature type="transmembrane region" description="Helical" evidence="1">
    <location>
        <begin position="38"/>
        <end position="61"/>
    </location>
</feature>
<name>A0A852YBQ8_9MICO</name>
<evidence type="ECO:0000313" key="2">
    <source>
        <dbReference type="EMBL" id="NYG99272.1"/>
    </source>
</evidence>
<keyword evidence="1" id="KW-0812">Transmembrane</keyword>
<protein>
    <recommendedName>
        <fullName evidence="4">SbsA Ig-like domain-containing protein</fullName>
    </recommendedName>
</protein>